<dbReference type="EMBL" id="CP098502">
    <property type="protein sequence ID" value="UTI65169.1"/>
    <property type="molecule type" value="Genomic_DNA"/>
</dbReference>
<gene>
    <name evidence="1" type="ORF">NBH00_02910</name>
</gene>
<dbReference type="Proteomes" id="UP001056035">
    <property type="component" value="Chromosome"/>
</dbReference>
<keyword evidence="2" id="KW-1185">Reference proteome</keyword>
<name>A0ABY5DX83_9ACTN</name>
<dbReference type="InterPro" id="IPR023393">
    <property type="entry name" value="START-like_dom_sf"/>
</dbReference>
<proteinExistence type="predicted"/>
<reference evidence="1 2" key="1">
    <citation type="submission" date="2022-06" db="EMBL/GenBank/DDBJ databases">
        <title>Paraconexibacter antarcticus.</title>
        <authorList>
            <person name="Kim C.S."/>
        </authorList>
    </citation>
    <scope>NUCLEOTIDE SEQUENCE [LARGE SCALE GENOMIC DNA]</scope>
    <source>
        <strain evidence="1 2">02-257</strain>
    </source>
</reference>
<dbReference type="Gene3D" id="3.30.530.20">
    <property type="match status" value="1"/>
</dbReference>
<dbReference type="SUPFAM" id="SSF55961">
    <property type="entry name" value="Bet v1-like"/>
    <property type="match status" value="1"/>
</dbReference>
<dbReference type="RefSeq" id="WP_254571856.1">
    <property type="nucleotide sequence ID" value="NZ_CP098502.1"/>
</dbReference>
<organism evidence="1 2">
    <name type="scientific">Paraconexibacter antarcticus</name>
    <dbReference type="NCBI Taxonomy" id="2949664"/>
    <lineage>
        <taxon>Bacteria</taxon>
        <taxon>Bacillati</taxon>
        <taxon>Actinomycetota</taxon>
        <taxon>Thermoleophilia</taxon>
        <taxon>Solirubrobacterales</taxon>
        <taxon>Paraconexibacteraceae</taxon>
        <taxon>Paraconexibacter</taxon>
    </lineage>
</organism>
<accession>A0ABY5DX83</accession>
<protein>
    <submittedName>
        <fullName evidence="1">SRPBCC family protein</fullName>
    </submittedName>
</protein>
<dbReference type="Pfam" id="PF10604">
    <property type="entry name" value="Polyketide_cyc2"/>
    <property type="match status" value="1"/>
</dbReference>
<evidence type="ECO:0000313" key="1">
    <source>
        <dbReference type="EMBL" id="UTI65169.1"/>
    </source>
</evidence>
<sequence>MRVARSILINRPVTDVFAFVADPLNDRIWCPKIEHVEPAPVDAGQTTTYRVRHRPVPLLPARDMAYTLVASEPPHLIRWHEDDGHDVIDVTYSLEARGTSTWFTQSDEARLGGPRVLHPIIKAGIGHDLAAQLKRLRRHLEDG</sequence>
<dbReference type="InterPro" id="IPR019587">
    <property type="entry name" value="Polyketide_cyclase/dehydratase"/>
</dbReference>
<evidence type="ECO:0000313" key="2">
    <source>
        <dbReference type="Proteomes" id="UP001056035"/>
    </source>
</evidence>